<dbReference type="InterPro" id="IPR033656">
    <property type="entry name" value="HisRS_anticodon"/>
</dbReference>
<dbReference type="NCBIfam" id="TIGR00442">
    <property type="entry name" value="hisS"/>
    <property type="match status" value="1"/>
</dbReference>
<keyword evidence="7 11" id="KW-0067">ATP-binding</keyword>
<dbReference type="Gene3D" id="3.40.50.800">
    <property type="entry name" value="Anticodon-binding domain"/>
    <property type="match status" value="1"/>
</dbReference>
<dbReference type="InterPro" id="IPR004154">
    <property type="entry name" value="Anticodon-bd"/>
</dbReference>
<gene>
    <name evidence="11" type="primary">hisS</name>
    <name evidence="14" type="ORF">MUDAN_MDHGFNIF_02059</name>
</gene>
<dbReference type="Proteomes" id="UP000289996">
    <property type="component" value="Unassembled WGS sequence"/>
</dbReference>
<comment type="subcellular location">
    <subcellularLocation>
        <location evidence="1 11">Cytoplasm</location>
    </subcellularLocation>
</comment>
<comment type="catalytic activity">
    <reaction evidence="10 11">
        <text>tRNA(His) + L-histidine + ATP = L-histidyl-tRNA(His) + AMP + diphosphate + H(+)</text>
        <dbReference type="Rhea" id="RHEA:17313"/>
        <dbReference type="Rhea" id="RHEA-COMP:9665"/>
        <dbReference type="Rhea" id="RHEA-COMP:9689"/>
        <dbReference type="ChEBI" id="CHEBI:15378"/>
        <dbReference type="ChEBI" id="CHEBI:30616"/>
        <dbReference type="ChEBI" id="CHEBI:33019"/>
        <dbReference type="ChEBI" id="CHEBI:57595"/>
        <dbReference type="ChEBI" id="CHEBI:78442"/>
        <dbReference type="ChEBI" id="CHEBI:78527"/>
        <dbReference type="ChEBI" id="CHEBI:456215"/>
        <dbReference type="EC" id="6.1.1.21"/>
    </reaction>
</comment>
<dbReference type="SUPFAM" id="SSF55681">
    <property type="entry name" value="Class II aaRS and biotin synthetases"/>
    <property type="match status" value="1"/>
</dbReference>
<evidence type="ECO:0000256" key="4">
    <source>
        <dbReference type="ARBA" id="ARBA00022490"/>
    </source>
</evidence>
<dbReference type="RefSeq" id="WP_130843324.1">
    <property type="nucleotide sequence ID" value="NZ_BJDY01000002.1"/>
</dbReference>
<keyword evidence="5 11" id="KW-0436">Ligase</keyword>
<dbReference type="CDD" id="cd00859">
    <property type="entry name" value="HisRS_anticodon"/>
    <property type="match status" value="1"/>
</dbReference>
<feature type="binding site" evidence="12">
    <location>
        <position position="128"/>
    </location>
    <ligand>
        <name>L-histidine</name>
        <dbReference type="ChEBI" id="CHEBI:57595"/>
    </ligand>
</feature>
<evidence type="ECO:0000256" key="1">
    <source>
        <dbReference type="ARBA" id="ARBA00004496"/>
    </source>
</evidence>
<dbReference type="GO" id="GO:0140096">
    <property type="term" value="F:catalytic activity, acting on a protein"/>
    <property type="evidence" value="ECO:0007669"/>
    <property type="project" value="UniProtKB-ARBA"/>
</dbReference>
<keyword evidence="15" id="KW-1185">Reference proteome</keyword>
<feature type="binding site" evidence="12">
    <location>
        <position position="132"/>
    </location>
    <ligand>
        <name>L-histidine</name>
        <dbReference type="ChEBI" id="CHEBI:57595"/>
    </ligand>
</feature>
<evidence type="ECO:0000256" key="3">
    <source>
        <dbReference type="ARBA" id="ARBA00011738"/>
    </source>
</evidence>
<dbReference type="PANTHER" id="PTHR43707">
    <property type="entry name" value="HISTIDYL-TRNA SYNTHETASE"/>
    <property type="match status" value="1"/>
</dbReference>
<evidence type="ECO:0000256" key="11">
    <source>
        <dbReference type="HAMAP-Rule" id="MF_00127"/>
    </source>
</evidence>
<dbReference type="InterPro" id="IPR015807">
    <property type="entry name" value="His-tRNA-ligase"/>
</dbReference>
<dbReference type="FunFam" id="3.30.930.10:FF:000005">
    <property type="entry name" value="Histidine--tRNA ligase"/>
    <property type="match status" value="1"/>
</dbReference>
<dbReference type="Gene3D" id="3.30.930.10">
    <property type="entry name" value="Bira Bifunctional Protein, Domain 2"/>
    <property type="match status" value="1"/>
</dbReference>
<dbReference type="SUPFAM" id="SSF52954">
    <property type="entry name" value="Class II aaRS ABD-related"/>
    <property type="match status" value="1"/>
</dbReference>
<evidence type="ECO:0000256" key="5">
    <source>
        <dbReference type="ARBA" id="ARBA00022598"/>
    </source>
</evidence>
<evidence type="ECO:0000259" key="13">
    <source>
        <dbReference type="PROSITE" id="PS50862"/>
    </source>
</evidence>
<dbReference type="AlphaFoldDB" id="A0A660E553"/>
<dbReference type="PROSITE" id="PS50862">
    <property type="entry name" value="AA_TRNA_LIGASE_II"/>
    <property type="match status" value="1"/>
</dbReference>
<proteinExistence type="inferred from homology"/>
<dbReference type="HAMAP" id="MF_00127">
    <property type="entry name" value="His_tRNA_synth"/>
    <property type="match status" value="1"/>
</dbReference>
<dbReference type="GO" id="GO:0004821">
    <property type="term" value="F:histidine-tRNA ligase activity"/>
    <property type="evidence" value="ECO:0007669"/>
    <property type="project" value="UniProtKB-UniRule"/>
</dbReference>
<evidence type="ECO:0000256" key="2">
    <source>
        <dbReference type="ARBA" id="ARBA00008226"/>
    </source>
</evidence>
<dbReference type="GO" id="GO:0006427">
    <property type="term" value="P:histidyl-tRNA aminoacylation"/>
    <property type="evidence" value="ECO:0007669"/>
    <property type="project" value="UniProtKB-UniRule"/>
</dbReference>
<protein>
    <recommendedName>
        <fullName evidence="11">Histidine--tRNA ligase</fullName>
        <ecNumber evidence="11">6.1.1.21</ecNumber>
    </recommendedName>
    <alternativeName>
        <fullName evidence="11">Histidyl-tRNA synthetase</fullName>
        <shortName evidence="11">HisRS</shortName>
    </alternativeName>
</protein>
<dbReference type="GO" id="GO:0005524">
    <property type="term" value="F:ATP binding"/>
    <property type="evidence" value="ECO:0007669"/>
    <property type="project" value="UniProtKB-UniRule"/>
</dbReference>
<dbReference type="PIRSF" id="PIRSF001549">
    <property type="entry name" value="His-tRNA_synth"/>
    <property type="match status" value="1"/>
</dbReference>
<dbReference type="Pfam" id="PF13393">
    <property type="entry name" value="tRNA-synt_His"/>
    <property type="match status" value="1"/>
</dbReference>
<evidence type="ECO:0000256" key="12">
    <source>
        <dbReference type="PIRSR" id="PIRSR001549-1"/>
    </source>
</evidence>
<dbReference type="CDD" id="cd00773">
    <property type="entry name" value="HisRS-like_core"/>
    <property type="match status" value="1"/>
</dbReference>
<dbReference type="OrthoDB" id="9800814at2"/>
<name>A0A660E553_9LACO</name>
<dbReference type="EC" id="6.1.1.21" evidence="11"/>
<reference evidence="14 15" key="1">
    <citation type="submission" date="2018-11" db="EMBL/GenBank/DDBJ databases">
        <authorList>
            <person name="Wuyts S."/>
        </authorList>
    </citation>
    <scope>NUCLEOTIDE SEQUENCE [LARGE SCALE GENOMIC DNA]</scope>
    <source>
        <strain evidence="14">Lactobacillus mudanjiangensis AMBF249</strain>
    </source>
</reference>
<evidence type="ECO:0000256" key="6">
    <source>
        <dbReference type="ARBA" id="ARBA00022741"/>
    </source>
</evidence>
<keyword evidence="9 11" id="KW-0030">Aminoacyl-tRNA synthetase</keyword>
<dbReference type="EMBL" id="UYIG01000196">
    <property type="protein sequence ID" value="VDG30508.1"/>
    <property type="molecule type" value="Genomic_DNA"/>
</dbReference>
<feature type="binding site" evidence="12">
    <location>
        <begin position="81"/>
        <end position="83"/>
    </location>
    <ligand>
        <name>L-histidine</name>
        <dbReference type="ChEBI" id="CHEBI:57595"/>
    </ligand>
</feature>
<comment type="subunit">
    <text evidence="3 11">Homodimer.</text>
</comment>
<dbReference type="GO" id="GO:0016740">
    <property type="term" value="F:transferase activity"/>
    <property type="evidence" value="ECO:0007669"/>
    <property type="project" value="UniProtKB-ARBA"/>
</dbReference>
<keyword evidence="6 11" id="KW-0547">Nucleotide-binding</keyword>
<evidence type="ECO:0000256" key="9">
    <source>
        <dbReference type="ARBA" id="ARBA00023146"/>
    </source>
</evidence>
<dbReference type="PANTHER" id="PTHR43707:SF1">
    <property type="entry name" value="HISTIDINE--TRNA LIGASE, MITOCHONDRIAL-RELATED"/>
    <property type="match status" value="1"/>
</dbReference>
<feature type="binding site" evidence="12">
    <location>
        <position position="114"/>
    </location>
    <ligand>
        <name>L-histidine</name>
        <dbReference type="ChEBI" id="CHEBI:57595"/>
    </ligand>
</feature>
<dbReference type="InterPro" id="IPR006195">
    <property type="entry name" value="aa-tRNA-synth_II"/>
</dbReference>
<evidence type="ECO:0000256" key="7">
    <source>
        <dbReference type="ARBA" id="ARBA00022840"/>
    </source>
</evidence>
<feature type="domain" description="Aminoacyl-transfer RNA synthetases class-II family profile" evidence="13">
    <location>
        <begin position="20"/>
        <end position="327"/>
    </location>
</feature>
<evidence type="ECO:0000313" key="14">
    <source>
        <dbReference type="EMBL" id="VDG30508.1"/>
    </source>
</evidence>
<feature type="binding site" evidence="12">
    <location>
        <position position="259"/>
    </location>
    <ligand>
        <name>L-histidine</name>
        <dbReference type="ChEBI" id="CHEBI:57595"/>
    </ligand>
</feature>
<evidence type="ECO:0000256" key="10">
    <source>
        <dbReference type="ARBA" id="ARBA00047639"/>
    </source>
</evidence>
<evidence type="ECO:0000313" key="15">
    <source>
        <dbReference type="Proteomes" id="UP000289996"/>
    </source>
</evidence>
<dbReference type="InterPro" id="IPR036621">
    <property type="entry name" value="Anticodon-bd_dom_sf"/>
</dbReference>
<dbReference type="GO" id="GO:0005737">
    <property type="term" value="C:cytoplasm"/>
    <property type="evidence" value="ECO:0007669"/>
    <property type="project" value="UniProtKB-SubCell"/>
</dbReference>
<keyword evidence="4 11" id="KW-0963">Cytoplasm</keyword>
<dbReference type="InterPro" id="IPR041715">
    <property type="entry name" value="HisRS-like_core"/>
</dbReference>
<comment type="similarity">
    <text evidence="2 11">Belongs to the class-II aminoacyl-tRNA synthetase family.</text>
</comment>
<dbReference type="Pfam" id="PF03129">
    <property type="entry name" value="HGTP_anticodon"/>
    <property type="match status" value="1"/>
</dbReference>
<dbReference type="InterPro" id="IPR004516">
    <property type="entry name" value="HisRS/HisZ"/>
</dbReference>
<accession>A0A660E553</accession>
<dbReference type="InterPro" id="IPR045864">
    <property type="entry name" value="aa-tRNA-synth_II/BPL/LPL"/>
</dbReference>
<sequence length="427" mass="47838">MRYQRPKGTADILPGDSEKWQFVEETARDIFKTYQFKEIRTPLFENFEVFSRSAGDTSDIVTKEMYDFHDKGDRHITLRPEGTAGVVRAFVENKLYGPQVLKPYKVYYMGPMYRYERPQSGRLREFHQLGVEAFGSESAALDVEVIAMGVSLLKKFGLNDLKLVINTLGDQQTRDDYRQALIDYLEPHFEELSDDSKERLHKNPLRVLDSKAPEDQKFVADAPSILDYLSDDAQAHFDETKALLTALEIPFEIDATMVRGLDYYNHTIFEIMTNSKSLGQGYTTICAGGRYNGLVKELGGPETSGVGFGLGVERLLVLMDAENIAFPNNDQLDVYVVGIGSEASATTLKLAQALRGAGFSAERDYLDRKPKAQFKSADRLNARYTMTVGESEIEQGVVNLKAMATGEETQVAMADVLNHAQQVLTGK</sequence>
<organism evidence="14 15">
    <name type="scientific">Lactiplantibacillus mudanjiangensis</name>
    <dbReference type="NCBI Taxonomy" id="1296538"/>
    <lineage>
        <taxon>Bacteria</taxon>
        <taxon>Bacillati</taxon>
        <taxon>Bacillota</taxon>
        <taxon>Bacilli</taxon>
        <taxon>Lactobacillales</taxon>
        <taxon>Lactobacillaceae</taxon>
        <taxon>Lactiplantibacillus</taxon>
    </lineage>
</organism>
<feature type="binding site" evidence="12">
    <location>
        <begin position="263"/>
        <end position="264"/>
    </location>
    <ligand>
        <name>L-histidine</name>
        <dbReference type="ChEBI" id="CHEBI:57595"/>
    </ligand>
</feature>
<evidence type="ECO:0000256" key="8">
    <source>
        <dbReference type="ARBA" id="ARBA00022917"/>
    </source>
</evidence>
<keyword evidence="8 11" id="KW-0648">Protein biosynthesis</keyword>